<evidence type="ECO:0008006" key="3">
    <source>
        <dbReference type="Google" id="ProtNLM"/>
    </source>
</evidence>
<dbReference type="OrthoDB" id="72441at2759"/>
<name>A0A6A7C1I8_9PEZI</name>
<evidence type="ECO:0000313" key="1">
    <source>
        <dbReference type="EMBL" id="KAF2861361.1"/>
    </source>
</evidence>
<gene>
    <name evidence="1" type="ORF">K470DRAFT_192572</name>
</gene>
<evidence type="ECO:0000313" key="2">
    <source>
        <dbReference type="Proteomes" id="UP000799421"/>
    </source>
</evidence>
<reference evidence="1" key="1">
    <citation type="journal article" date="2020" name="Stud. Mycol.">
        <title>101 Dothideomycetes genomes: a test case for predicting lifestyles and emergence of pathogens.</title>
        <authorList>
            <person name="Haridas S."/>
            <person name="Albert R."/>
            <person name="Binder M."/>
            <person name="Bloem J."/>
            <person name="Labutti K."/>
            <person name="Salamov A."/>
            <person name="Andreopoulos B."/>
            <person name="Baker S."/>
            <person name="Barry K."/>
            <person name="Bills G."/>
            <person name="Bluhm B."/>
            <person name="Cannon C."/>
            <person name="Castanera R."/>
            <person name="Culley D."/>
            <person name="Daum C."/>
            <person name="Ezra D."/>
            <person name="Gonzalez J."/>
            <person name="Henrissat B."/>
            <person name="Kuo A."/>
            <person name="Liang C."/>
            <person name="Lipzen A."/>
            <person name="Lutzoni F."/>
            <person name="Magnuson J."/>
            <person name="Mondo S."/>
            <person name="Nolan M."/>
            <person name="Ohm R."/>
            <person name="Pangilinan J."/>
            <person name="Park H.-J."/>
            <person name="Ramirez L."/>
            <person name="Alfaro M."/>
            <person name="Sun H."/>
            <person name="Tritt A."/>
            <person name="Yoshinaga Y."/>
            <person name="Zwiers L.-H."/>
            <person name="Turgeon B."/>
            <person name="Goodwin S."/>
            <person name="Spatafora J."/>
            <person name="Crous P."/>
            <person name="Grigoriev I."/>
        </authorList>
    </citation>
    <scope>NUCLEOTIDE SEQUENCE</scope>
    <source>
        <strain evidence="1">CBS 480.64</strain>
    </source>
</reference>
<dbReference type="EMBL" id="MU005973">
    <property type="protein sequence ID" value="KAF2861361.1"/>
    <property type="molecule type" value="Genomic_DNA"/>
</dbReference>
<dbReference type="AlphaFoldDB" id="A0A6A7C1I8"/>
<dbReference type="PANTHER" id="PTHR23250:SF1">
    <property type="entry name" value="TECTONIN BETA-PROPELLER REPEAT-CONTAINING PROTEIN 1"/>
    <property type="match status" value="1"/>
</dbReference>
<sequence>EKEDRVVDILYENQRGWFLFGFPRYSSASLLPCDPAQWQHGDFCPSPVDIRNAQVPDPSWEWEWSSWYVDMGRDVDEEGWEYCTAFRQGFKWHGNHPWMSSFVRRRRWLRARVRRRAGESSTSLEALNDSGYSSIQPSSGGGKSRAWEPIEEEIANMPSLILALRNARVDREKLVAVRQFVEHGEDELYYLAECMNDIMSLFIFQNSRRQLLTELMEAHYDPSQAENMKRAIDAAAAQVENLEYWSDVKSV</sequence>
<dbReference type="InterPro" id="IPR051513">
    <property type="entry name" value="Tectonin_beta-prop"/>
</dbReference>
<organism evidence="1 2">
    <name type="scientific">Piedraia hortae CBS 480.64</name>
    <dbReference type="NCBI Taxonomy" id="1314780"/>
    <lineage>
        <taxon>Eukaryota</taxon>
        <taxon>Fungi</taxon>
        <taxon>Dikarya</taxon>
        <taxon>Ascomycota</taxon>
        <taxon>Pezizomycotina</taxon>
        <taxon>Dothideomycetes</taxon>
        <taxon>Dothideomycetidae</taxon>
        <taxon>Capnodiales</taxon>
        <taxon>Piedraiaceae</taxon>
        <taxon>Piedraia</taxon>
    </lineage>
</organism>
<feature type="non-terminal residue" evidence="1">
    <location>
        <position position="251"/>
    </location>
</feature>
<accession>A0A6A7C1I8</accession>
<keyword evidence="2" id="KW-1185">Reference proteome</keyword>
<proteinExistence type="predicted"/>
<dbReference type="Proteomes" id="UP000799421">
    <property type="component" value="Unassembled WGS sequence"/>
</dbReference>
<feature type="non-terminal residue" evidence="1">
    <location>
        <position position="1"/>
    </location>
</feature>
<protein>
    <recommendedName>
        <fullName evidence="3">Peroxin/Ferlin domain-containing protein</fullName>
    </recommendedName>
</protein>
<dbReference type="PANTHER" id="PTHR23250">
    <property type="entry name" value="DYSFERLIN-RELATED"/>
    <property type="match status" value="1"/>
</dbReference>